<dbReference type="Gene3D" id="3.90.180.10">
    <property type="entry name" value="Medium-chain alcohol dehydrogenases, catalytic domain"/>
    <property type="match status" value="1"/>
</dbReference>
<evidence type="ECO:0000313" key="5">
    <source>
        <dbReference type="EMBL" id="KKK69084.1"/>
    </source>
</evidence>
<evidence type="ECO:0000256" key="2">
    <source>
        <dbReference type="ARBA" id="ARBA00022833"/>
    </source>
</evidence>
<keyword evidence="1" id="KW-0479">Metal-binding</keyword>
<dbReference type="SUPFAM" id="SSF50129">
    <property type="entry name" value="GroES-like"/>
    <property type="match status" value="1"/>
</dbReference>
<organism evidence="5">
    <name type="scientific">marine sediment metagenome</name>
    <dbReference type="NCBI Taxonomy" id="412755"/>
    <lineage>
        <taxon>unclassified sequences</taxon>
        <taxon>metagenomes</taxon>
        <taxon>ecological metagenomes</taxon>
    </lineage>
</organism>
<reference evidence="5" key="1">
    <citation type="journal article" date="2015" name="Nature">
        <title>Complex archaea that bridge the gap between prokaryotes and eukaryotes.</title>
        <authorList>
            <person name="Spang A."/>
            <person name="Saw J.H."/>
            <person name="Jorgensen S.L."/>
            <person name="Zaremba-Niedzwiedzka K."/>
            <person name="Martijn J."/>
            <person name="Lind A.E."/>
            <person name="van Eijk R."/>
            <person name="Schleper C."/>
            <person name="Guy L."/>
            <person name="Ettema T.J."/>
        </authorList>
    </citation>
    <scope>NUCLEOTIDE SEQUENCE</scope>
</reference>
<dbReference type="InterPro" id="IPR050129">
    <property type="entry name" value="Zn_alcohol_dh"/>
</dbReference>
<comment type="caution">
    <text evidence="5">The sequence shown here is derived from an EMBL/GenBank/DDBJ whole genome shotgun (WGS) entry which is preliminary data.</text>
</comment>
<name>A0A0F8ZRS5_9ZZZZ</name>
<evidence type="ECO:0000256" key="1">
    <source>
        <dbReference type="ARBA" id="ARBA00022723"/>
    </source>
</evidence>
<gene>
    <name evidence="5" type="ORF">LCGC14_2937590</name>
</gene>
<dbReference type="Gene3D" id="3.40.50.720">
    <property type="entry name" value="NAD(P)-binding Rossmann-like Domain"/>
    <property type="match status" value="1"/>
</dbReference>
<feature type="non-terminal residue" evidence="5">
    <location>
        <position position="1"/>
    </location>
</feature>
<keyword evidence="2" id="KW-0862">Zinc</keyword>
<dbReference type="PROSITE" id="PS00059">
    <property type="entry name" value="ADH_ZINC"/>
    <property type="match status" value="1"/>
</dbReference>
<dbReference type="InterPro" id="IPR013149">
    <property type="entry name" value="ADH-like_C"/>
</dbReference>
<dbReference type="SUPFAM" id="SSF51735">
    <property type="entry name" value="NAD(P)-binding Rossmann-fold domains"/>
    <property type="match status" value="1"/>
</dbReference>
<dbReference type="InterPro" id="IPR020843">
    <property type="entry name" value="ER"/>
</dbReference>
<protein>
    <recommendedName>
        <fullName evidence="4">Enoyl reductase (ER) domain-containing protein</fullName>
    </recommendedName>
</protein>
<evidence type="ECO:0000256" key="3">
    <source>
        <dbReference type="ARBA" id="ARBA00023002"/>
    </source>
</evidence>
<dbReference type="Pfam" id="PF08240">
    <property type="entry name" value="ADH_N"/>
    <property type="match status" value="1"/>
</dbReference>
<dbReference type="SMART" id="SM00829">
    <property type="entry name" value="PKS_ER"/>
    <property type="match status" value="1"/>
</dbReference>
<keyword evidence="3" id="KW-0560">Oxidoreductase</keyword>
<dbReference type="GO" id="GO:0016491">
    <property type="term" value="F:oxidoreductase activity"/>
    <property type="evidence" value="ECO:0007669"/>
    <property type="project" value="UniProtKB-KW"/>
</dbReference>
<dbReference type="InterPro" id="IPR013154">
    <property type="entry name" value="ADH-like_N"/>
</dbReference>
<evidence type="ECO:0000259" key="4">
    <source>
        <dbReference type="SMART" id="SM00829"/>
    </source>
</evidence>
<dbReference type="PANTHER" id="PTHR43401:SF2">
    <property type="entry name" value="L-THREONINE 3-DEHYDROGENASE"/>
    <property type="match status" value="1"/>
</dbReference>
<dbReference type="InterPro" id="IPR036291">
    <property type="entry name" value="NAD(P)-bd_dom_sf"/>
</dbReference>
<proteinExistence type="predicted"/>
<dbReference type="Pfam" id="PF00107">
    <property type="entry name" value="ADH_zinc_N"/>
    <property type="match status" value="1"/>
</dbReference>
<dbReference type="InterPro" id="IPR011032">
    <property type="entry name" value="GroES-like_sf"/>
</dbReference>
<dbReference type="EMBL" id="LAZR01058824">
    <property type="protein sequence ID" value="KKK69084.1"/>
    <property type="molecule type" value="Genomic_DNA"/>
</dbReference>
<dbReference type="AlphaFoldDB" id="A0A0F8ZRS5"/>
<accession>A0A0F8ZRS5</accession>
<sequence>GTMFYFTSGLAQYPIIPGHEWSGEVMAVGSRVTDFKPGDKVVGECTVACGACEFCRNGWYNQCPQRRETGILNLDGGFAEKMRFPAAFLHKFDELSFEEASMCETTAVSLYAVHLAQICPSDMVAVVGPGPIGLQALQAAKAYGARKVVVIGGRSIRRELALRLGADAVIDPAQDLVEETLRVTRGRKFDVIVESTGNPVVTQDLLKIVRPRGRIVLVGLFNSQFGQFDLDALVVNNITVLGSLGSPNVWEETIHLMETGRIRSEPLISRCFPLDQAESVFRLMEAKDPDLVKAVLLP</sequence>
<dbReference type="GO" id="GO:0008270">
    <property type="term" value="F:zinc ion binding"/>
    <property type="evidence" value="ECO:0007669"/>
    <property type="project" value="InterPro"/>
</dbReference>
<dbReference type="InterPro" id="IPR002328">
    <property type="entry name" value="ADH_Zn_CS"/>
</dbReference>
<dbReference type="PANTHER" id="PTHR43401">
    <property type="entry name" value="L-THREONINE 3-DEHYDROGENASE"/>
    <property type="match status" value="1"/>
</dbReference>
<feature type="domain" description="Enoyl reductase (ER)" evidence="4">
    <location>
        <begin position="1"/>
        <end position="296"/>
    </location>
</feature>